<dbReference type="Pfam" id="PF00905">
    <property type="entry name" value="Transpeptidase"/>
    <property type="match status" value="1"/>
</dbReference>
<dbReference type="PANTHER" id="PTHR30627:SF6">
    <property type="entry name" value="BETA-LACTAMASE YBXI-RELATED"/>
    <property type="match status" value="1"/>
</dbReference>
<evidence type="ECO:0000256" key="2">
    <source>
        <dbReference type="ARBA" id="ARBA00007898"/>
    </source>
</evidence>
<sequence>MLGFAVFAARAHASEVVCTAIANATDGRILLQHGDCDRRVTPASTFKIAVSLMGFDAGLLTDVNTPALPFREGDVAWNPAWRKTVDPESWIRDSVVWYSQRITRALGADRFRAYVTRFGYGNADVSGDTGQADGLTRAWLSSSLAISPLEQVAFLSRLARHDLPVSEVALAMTETLTRIEAPSDGWAIHGKTGTGFPRNPDGSLDEAHGYGWFVGWARRGPQTMAFARLIQDDRRETEPAGIRARAAMIAELPQVLTEAGR</sequence>
<comment type="caution">
    <text evidence="9">The sequence shown here is derived from an EMBL/GenBank/DDBJ whole genome shotgun (WGS) entry which is preliminary data.</text>
</comment>
<dbReference type="InterPro" id="IPR012338">
    <property type="entry name" value="Beta-lactam/transpept-like"/>
</dbReference>
<evidence type="ECO:0000256" key="5">
    <source>
        <dbReference type="ARBA" id="ARBA00022801"/>
    </source>
</evidence>
<dbReference type="EMBL" id="JBELQD010000020">
    <property type="protein sequence ID" value="MER2290121.1"/>
    <property type="molecule type" value="Genomic_DNA"/>
</dbReference>
<comment type="similarity">
    <text evidence="2 7">Belongs to the class-D beta-lactamase family.</text>
</comment>
<dbReference type="GO" id="GO:0008800">
    <property type="term" value="F:beta-lactamase activity"/>
    <property type="evidence" value="ECO:0007669"/>
    <property type="project" value="UniProtKB-EC"/>
</dbReference>
<dbReference type="PANTHER" id="PTHR30627">
    <property type="entry name" value="PEPTIDOGLYCAN D,D-TRANSPEPTIDASE"/>
    <property type="match status" value="1"/>
</dbReference>
<evidence type="ECO:0000256" key="4">
    <source>
        <dbReference type="ARBA" id="ARBA00022729"/>
    </source>
</evidence>
<evidence type="ECO:0000256" key="1">
    <source>
        <dbReference type="ARBA" id="ARBA00001526"/>
    </source>
</evidence>
<proteinExistence type="inferred from homology"/>
<feature type="domain" description="Penicillin-binding protein transpeptidase" evidence="8">
    <location>
        <begin position="21"/>
        <end position="249"/>
    </location>
</feature>
<comment type="catalytic activity">
    <reaction evidence="1 7">
        <text>a beta-lactam + H2O = a substituted beta-amino acid</text>
        <dbReference type="Rhea" id="RHEA:20401"/>
        <dbReference type="ChEBI" id="CHEBI:15377"/>
        <dbReference type="ChEBI" id="CHEBI:35627"/>
        <dbReference type="ChEBI" id="CHEBI:140347"/>
        <dbReference type="EC" id="3.5.2.6"/>
    </reaction>
</comment>
<evidence type="ECO:0000256" key="7">
    <source>
        <dbReference type="RuleBase" id="RU361140"/>
    </source>
</evidence>
<dbReference type="NCBIfam" id="NF000270">
    <property type="entry name" value="bla_class_D_alt"/>
    <property type="match status" value="1"/>
</dbReference>
<reference evidence="9" key="1">
    <citation type="submission" date="2024-06" db="EMBL/GenBank/DDBJ databases">
        <authorList>
            <person name="Campbell A.G."/>
        </authorList>
    </citation>
    <scope>NUCLEOTIDE SEQUENCE</scope>
    <source>
        <strain evidence="9">EM17</strain>
    </source>
</reference>
<dbReference type="Gene3D" id="3.40.710.10">
    <property type="entry name" value="DD-peptidase/beta-lactamase superfamily"/>
    <property type="match status" value="1"/>
</dbReference>
<keyword evidence="10" id="KW-1185">Reference proteome</keyword>
<gene>
    <name evidence="9" type="primary">blaOXA</name>
    <name evidence="9" type="ORF">ABS770_17795</name>
</gene>
<keyword evidence="6 7" id="KW-0046">Antibiotic resistance</keyword>
<evidence type="ECO:0000259" key="8">
    <source>
        <dbReference type="Pfam" id="PF00905"/>
    </source>
</evidence>
<name>A0ABV1R5M3_9HYPH</name>
<evidence type="ECO:0000256" key="3">
    <source>
        <dbReference type="ARBA" id="ARBA00012865"/>
    </source>
</evidence>
<keyword evidence="4" id="KW-0732">Signal</keyword>
<evidence type="ECO:0000256" key="6">
    <source>
        <dbReference type="ARBA" id="ARBA00023251"/>
    </source>
</evidence>
<dbReference type="SUPFAM" id="SSF56601">
    <property type="entry name" value="beta-lactamase/transpeptidase-like"/>
    <property type="match status" value="1"/>
</dbReference>
<dbReference type="InterPro" id="IPR001460">
    <property type="entry name" value="PCN-bd_Tpept"/>
</dbReference>
<dbReference type="InterPro" id="IPR002137">
    <property type="entry name" value="Beta-lactam_class-D_AS"/>
</dbReference>
<dbReference type="InterPro" id="IPR050515">
    <property type="entry name" value="Beta-lactam/transpept"/>
</dbReference>
<organism evidence="9 10">
    <name type="scientific">Methylobacterium brachiatum</name>
    <dbReference type="NCBI Taxonomy" id="269660"/>
    <lineage>
        <taxon>Bacteria</taxon>
        <taxon>Pseudomonadati</taxon>
        <taxon>Pseudomonadota</taxon>
        <taxon>Alphaproteobacteria</taxon>
        <taxon>Hyphomicrobiales</taxon>
        <taxon>Methylobacteriaceae</taxon>
        <taxon>Methylobacterium</taxon>
    </lineage>
</organism>
<keyword evidence="5 7" id="KW-0378">Hydrolase</keyword>
<evidence type="ECO:0000313" key="10">
    <source>
        <dbReference type="Proteomes" id="UP001432995"/>
    </source>
</evidence>
<dbReference type="Proteomes" id="UP001432995">
    <property type="component" value="Unassembled WGS sequence"/>
</dbReference>
<evidence type="ECO:0000313" key="9">
    <source>
        <dbReference type="EMBL" id="MER2290121.1"/>
    </source>
</evidence>
<accession>A0ABV1R5M3</accession>
<dbReference type="PROSITE" id="PS00337">
    <property type="entry name" value="BETA_LACTAMASE_D"/>
    <property type="match status" value="1"/>
</dbReference>
<dbReference type="EC" id="3.5.2.6" evidence="3 7"/>
<protein>
    <recommendedName>
        <fullName evidence="3 7">Beta-lactamase</fullName>
        <ecNumber evidence="3 7">3.5.2.6</ecNumber>
    </recommendedName>
</protein>